<organism evidence="2">
    <name type="scientific">hydrocarbon metagenome</name>
    <dbReference type="NCBI Taxonomy" id="938273"/>
    <lineage>
        <taxon>unclassified sequences</taxon>
        <taxon>metagenomes</taxon>
        <taxon>ecological metagenomes</taxon>
    </lineage>
</organism>
<reference evidence="2" key="1">
    <citation type="journal article" date="2015" name="Proc. Natl. Acad. Sci. U.S.A.">
        <title>Networks of energetic and metabolic interactions define dynamics in microbial communities.</title>
        <authorList>
            <person name="Embree M."/>
            <person name="Liu J.K."/>
            <person name="Al-Bassam M.M."/>
            <person name="Zengler K."/>
        </authorList>
    </citation>
    <scope>NUCLEOTIDE SEQUENCE</scope>
</reference>
<dbReference type="EMBL" id="LNQE01000798">
    <property type="protein sequence ID" value="KUG24926.1"/>
    <property type="molecule type" value="Genomic_DNA"/>
</dbReference>
<evidence type="ECO:0000313" key="2">
    <source>
        <dbReference type="EMBL" id="KUG24926.1"/>
    </source>
</evidence>
<accession>A0A0W8FW30</accession>
<protein>
    <recommendedName>
        <fullName evidence="1">DUF5683 domain-containing protein</fullName>
    </recommendedName>
</protein>
<comment type="caution">
    <text evidence="2">The sequence shown here is derived from an EMBL/GenBank/DDBJ whole genome shotgun (WGS) entry which is preliminary data.</text>
</comment>
<dbReference type="AlphaFoldDB" id="A0A0W8FW30"/>
<name>A0A0W8FW30_9ZZZZ</name>
<proteinExistence type="predicted"/>
<feature type="domain" description="DUF5683" evidence="1">
    <location>
        <begin position="53"/>
        <end position="95"/>
    </location>
</feature>
<gene>
    <name evidence="2" type="ORF">ASZ90_005269</name>
</gene>
<evidence type="ECO:0000259" key="1">
    <source>
        <dbReference type="Pfam" id="PF18935"/>
    </source>
</evidence>
<dbReference type="Pfam" id="PF18935">
    <property type="entry name" value="DUF5683"/>
    <property type="match status" value="1"/>
</dbReference>
<sequence>MKKYLLILFLLGITFSQEVNHFNLSGNLAIDSKLVFAEQQDELNQEAVYEQNKKSPFLSALMSLALPGSGQFYNRDYWKAAIFLAVEAAAITFGVIYDGKGDDQTIFYENYADQYWSVDQYARWTYDNASRINPLVDPTQFNLFDPQGNLNWSELNRLESAIGKWYSHRLPRQGDQQYYEMIGKYQQFNAGWSDFTEDPNNPYTYGDPLTERFHYYSEQRGLANDYYNIAKWAVIGIVTNHILSAVEAAFASGTYNRRLESQLNIKKEQIGFHTEYYPELSIRFNF</sequence>
<dbReference type="InterPro" id="IPR043738">
    <property type="entry name" value="DUF5683"/>
</dbReference>